<evidence type="ECO:0000256" key="2">
    <source>
        <dbReference type="ARBA" id="ARBA00023224"/>
    </source>
</evidence>
<dbReference type="EMBL" id="CP022115">
    <property type="protein sequence ID" value="ASJ22950.1"/>
    <property type="molecule type" value="Genomic_DNA"/>
</dbReference>
<dbReference type="Gene3D" id="1.10.287.950">
    <property type="entry name" value="Methyl-accepting chemotaxis protein"/>
    <property type="match status" value="1"/>
</dbReference>
<dbReference type="SUPFAM" id="SSF103190">
    <property type="entry name" value="Sensory domain-like"/>
    <property type="match status" value="1"/>
</dbReference>
<comment type="subcellular location">
    <subcellularLocation>
        <location evidence="1">Membrane</location>
    </subcellularLocation>
</comment>
<dbReference type="FunFam" id="1.10.287.950:FF:000001">
    <property type="entry name" value="Methyl-accepting chemotaxis sensory transducer"/>
    <property type="match status" value="1"/>
</dbReference>
<dbReference type="InterPro" id="IPR033462">
    <property type="entry name" value="Cache_3-Cache_2"/>
</dbReference>
<dbReference type="GO" id="GO:0016020">
    <property type="term" value="C:membrane"/>
    <property type="evidence" value="ECO:0007669"/>
    <property type="project" value="UniProtKB-SubCell"/>
</dbReference>
<feature type="region of interest" description="Disordered" evidence="5">
    <location>
        <begin position="454"/>
        <end position="476"/>
    </location>
</feature>
<dbReference type="RefSeq" id="WP_088859829.1">
    <property type="nucleotide sequence ID" value="NZ_CP022115.1"/>
</dbReference>
<dbReference type="PANTHER" id="PTHR32089:SF112">
    <property type="entry name" value="LYSOZYME-LIKE PROTEIN-RELATED"/>
    <property type="match status" value="1"/>
</dbReference>
<feature type="domain" description="Methyl-accepting transducer" evidence="7">
    <location>
        <begin position="404"/>
        <end position="640"/>
    </location>
</feature>
<dbReference type="CDD" id="cd11386">
    <property type="entry name" value="MCP_signal"/>
    <property type="match status" value="1"/>
</dbReference>
<evidence type="ECO:0000313" key="9">
    <source>
        <dbReference type="EMBL" id="ASJ22950.1"/>
    </source>
</evidence>
<reference evidence="9" key="3">
    <citation type="submission" date="2017-06" db="EMBL/GenBank/DDBJ databases">
        <authorList>
            <person name="Kim H.J."/>
            <person name="Triplett B.A."/>
        </authorList>
    </citation>
    <scope>NUCLEOTIDE SEQUENCE</scope>
    <source>
        <strain evidence="9">HLGZ1</strain>
    </source>
</reference>
<dbReference type="Pfam" id="PF00672">
    <property type="entry name" value="HAMP"/>
    <property type="match status" value="1"/>
</dbReference>
<dbReference type="SUPFAM" id="SSF58104">
    <property type="entry name" value="Methyl-accepting chemotaxis protein (MCP) signaling domain"/>
    <property type="match status" value="1"/>
</dbReference>
<feature type="domain" description="HAMP" evidence="8">
    <location>
        <begin position="345"/>
        <end position="399"/>
    </location>
</feature>
<dbReference type="InterPro" id="IPR003660">
    <property type="entry name" value="HAMP_dom"/>
</dbReference>
<keyword evidence="2 4" id="KW-0807">Transducer</keyword>
<comment type="similarity">
    <text evidence="3">Belongs to the methyl-accepting chemotaxis (MCP) protein family.</text>
</comment>
<dbReference type="Pfam" id="PF00015">
    <property type="entry name" value="MCPsignal"/>
    <property type="match status" value="1"/>
</dbReference>
<protein>
    <submittedName>
        <fullName evidence="9">Methyl-accepting chemotaxis protein</fullName>
    </submittedName>
</protein>
<name>A0A248LDT5_9NEIS</name>
<reference evidence="9" key="1">
    <citation type="journal article" date="2017" name="J. Antimicrob. Chemother.">
        <title>Emergence and genomic analysis of MDR Laribacter hongkongensis strain HLGZ1 from Guangzhou, China.</title>
        <authorList>
            <person name="Wu H.K."/>
            <person name="Chen J.H."/>
            <person name="Yang L."/>
            <person name="Li A.R."/>
            <person name="Su D.H."/>
            <person name="Lin Y.P."/>
            <person name="Chen D.Q."/>
        </authorList>
    </citation>
    <scope>NUCLEOTIDE SEQUENCE</scope>
    <source>
        <strain evidence="9">HLGZ1</strain>
    </source>
</reference>
<reference evidence="10 12" key="4">
    <citation type="submission" date="2021-10" db="EMBL/GenBank/DDBJ databases">
        <title>Whole-genome sequencing analysis of Laribacter hongkongensis: virulence gene profiles, carbohydrate-active enzyme prediction, and antimicrobial resistance characterization.</title>
        <authorList>
            <person name="Yuan P."/>
            <person name="Zhan Y."/>
            <person name="Chen D."/>
        </authorList>
    </citation>
    <scope>NUCLEOTIDE SEQUENCE [LARGE SCALE GENOMIC DNA]</scope>
    <source>
        <strain evidence="10 12">W67</strain>
    </source>
</reference>
<evidence type="ECO:0000313" key="11">
    <source>
        <dbReference type="Proteomes" id="UP000197424"/>
    </source>
</evidence>
<evidence type="ECO:0000313" key="10">
    <source>
        <dbReference type="EMBL" id="MCG9025479.1"/>
    </source>
</evidence>
<dbReference type="InterPro" id="IPR004089">
    <property type="entry name" value="MCPsignal_dom"/>
</dbReference>
<dbReference type="EMBL" id="JAJAXM010000008">
    <property type="protein sequence ID" value="MCG9025479.1"/>
    <property type="molecule type" value="Genomic_DNA"/>
</dbReference>
<evidence type="ECO:0000256" key="5">
    <source>
        <dbReference type="SAM" id="MobiDB-lite"/>
    </source>
</evidence>
<dbReference type="InterPro" id="IPR029151">
    <property type="entry name" value="Sensor-like_sf"/>
</dbReference>
<evidence type="ECO:0000259" key="8">
    <source>
        <dbReference type="PROSITE" id="PS50885"/>
    </source>
</evidence>
<dbReference type="Pfam" id="PF17201">
    <property type="entry name" value="Cache_3-Cache_2"/>
    <property type="match status" value="1"/>
</dbReference>
<feature type="transmembrane region" description="Helical" evidence="6">
    <location>
        <begin position="325"/>
        <end position="344"/>
    </location>
</feature>
<reference evidence="11" key="2">
    <citation type="submission" date="2017-06" db="EMBL/GenBank/DDBJ databases">
        <title>Whole genome sequence of Laribacter hongkongensis LHGZ1.</title>
        <authorList>
            <person name="Chen D."/>
            <person name="Wu H."/>
            <person name="Chen J."/>
        </authorList>
    </citation>
    <scope>NUCLEOTIDE SEQUENCE [LARGE SCALE GENOMIC DNA]</scope>
    <source>
        <strain evidence="11">LHGZ1</strain>
    </source>
</reference>
<evidence type="ECO:0000259" key="7">
    <source>
        <dbReference type="PROSITE" id="PS50111"/>
    </source>
</evidence>
<dbReference type="Gene3D" id="3.30.450.20">
    <property type="entry name" value="PAS domain"/>
    <property type="match status" value="1"/>
</dbReference>
<evidence type="ECO:0000256" key="1">
    <source>
        <dbReference type="ARBA" id="ARBA00004370"/>
    </source>
</evidence>
<keyword evidence="6" id="KW-0472">Membrane</keyword>
<keyword evidence="6" id="KW-0812">Transmembrane</keyword>
<proteinExistence type="inferred from homology"/>
<dbReference type="Proteomes" id="UP001200247">
    <property type="component" value="Unassembled WGS sequence"/>
</dbReference>
<dbReference type="SMART" id="SM00283">
    <property type="entry name" value="MA"/>
    <property type="match status" value="1"/>
</dbReference>
<evidence type="ECO:0000256" key="4">
    <source>
        <dbReference type="PROSITE-ProRule" id="PRU00284"/>
    </source>
</evidence>
<evidence type="ECO:0000256" key="6">
    <source>
        <dbReference type="SAM" id="Phobius"/>
    </source>
</evidence>
<evidence type="ECO:0000313" key="12">
    <source>
        <dbReference type="Proteomes" id="UP001200247"/>
    </source>
</evidence>
<dbReference type="OrthoDB" id="8595956at2"/>
<organism evidence="9 11">
    <name type="scientific">Laribacter hongkongensis</name>
    <dbReference type="NCBI Taxonomy" id="168471"/>
    <lineage>
        <taxon>Bacteria</taxon>
        <taxon>Pseudomonadati</taxon>
        <taxon>Pseudomonadota</taxon>
        <taxon>Betaproteobacteria</taxon>
        <taxon>Neisseriales</taxon>
        <taxon>Aquaspirillaceae</taxon>
        <taxon>Laribacter</taxon>
    </lineage>
</organism>
<dbReference type="CDD" id="cd12912">
    <property type="entry name" value="PDC2_MCP_like"/>
    <property type="match status" value="1"/>
</dbReference>
<dbReference type="Proteomes" id="UP000197424">
    <property type="component" value="Chromosome"/>
</dbReference>
<sequence>MFKRVPLSTRLALAAFLACVLSFGGLILLTDLMTRQLAVGQAEKQLSHEMSAIAVSLSDNFANSRQIATQRLKLFRHLLPAGLRLGPPAAGGPLAGVPTLWAGQQNLNGNIQLLEQLRDTLDADPAVMVRHNDQFIRVATLLKDKNGQPQTGVPLSPDSAEVAALRAGKPFHGMVNRNGHFYMSYFDPVLDEQGQVIGALSVRISMDGLLQQMATSLKKLRIGDSGYAFVMKPGTSLADTYFLIHPSLAGKHLGELQHPNLNQVVNDMLTLKNGVLHYDWQDPANGRHGSKIAAVATIDEAGWVVGAGSWEDEFTAAASQVRQRLMLAAVLAGLLTVILIAWVARRGLRPINRITQAVARFGQGDLATPFEHDSRSRCETDRLSGSLEDMRQAINGLMRQIHQSNHALGQAVTELESAAERVQQGSHVQSDAAGELAASVQQLSTSINHISEHSADAERVAQATTSAAREGNRQVSEAAREMHAIAGEIHGTAGVVNQLGQRTSDISRVLELIKDIADQTNLLALNAAIEAARAGEAGRGFAVVADEVRQLAERTTRSASEIDQLIAGVQTESQAVVEQMRAVSQRMNAGVAAVEAAGGTLERIESQSRQAVEAVSSIAGSTREQSNASQTISHSVGRIAELSHDNQRASQTSRQSADHLNQLAGTLNGMVTRFRLD</sequence>
<dbReference type="GO" id="GO:0006935">
    <property type="term" value="P:chemotaxis"/>
    <property type="evidence" value="ECO:0007669"/>
    <property type="project" value="UniProtKB-ARBA"/>
</dbReference>
<keyword evidence="6" id="KW-1133">Transmembrane helix</keyword>
<dbReference type="PROSITE" id="PS50111">
    <property type="entry name" value="CHEMOTAXIS_TRANSDUC_2"/>
    <property type="match status" value="1"/>
</dbReference>
<dbReference type="SMART" id="SM00304">
    <property type="entry name" value="HAMP"/>
    <property type="match status" value="2"/>
</dbReference>
<dbReference type="CDD" id="cd06225">
    <property type="entry name" value="HAMP"/>
    <property type="match status" value="1"/>
</dbReference>
<dbReference type="PROSITE" id="PS50885">
    <property type="entry name" value="HAMP"/>
    <property type="match status" value="1"/>
</dbReference>
<dbReference type="GO" id="GO:0007165">
    <property type="term" value="P:signal transduction"/>
    <property type="evidence" value="ECO:0007669"/>
    <property type="project" value="UniProtKB-KW"/>
</dbReference>
<accession>A0A248LDT5</accession>
<dbReference type="AlphaFoldDB" id="A0A248LDT5"/>
<dbReference type="PANTHER" id="PTHR32089">
    <property type="entry name" value="METHYL-ACCEPTING CHEMOTAXIS PROTEIN MCPB"/>
    <property type="match status" value="1"/>
</dbReference>
<evidence type="ECO:0000256" key="3">
    <source>
        <dbReference type="ARBA" id="ARBA00029447"/>
    </source>
</evidence>
<gene>
    <name evidence="10" type="ORF">LH440_06105</name>
    <name evidence="9" type="ORF">LHGZ1_0119</name>
</gene>